<accession>A0A1T4WBW7</accession>
<reference evidence="6 7" key="1">
    <citation type="submission" date="2017-02" db="EMBL/GenBank/DDBJ databases">
        <authorList>
            <person name="Peterson S.W."/>
        </authorList>
    </citation>
    <scope>NUCLEOTIDE SEQUENCE [LARGE SCALE GENOMIC DNA]</scope>
    <source>
        <strain evidence="6 7">DSM 16080</strain>
    </source>
</reference>
<proteinExistence type="inferred from homology"/>
<keyword evidence="7" id="KW-1185">Reference proteome</keyword>
<evidence type="ECO:0000256" key="2">
    <source>
        <dbReference type="ARBA" id="ARBA00022980"/>
    </source>
</evidence>
<evidence type="ECO:0000256" key="4">
    <source>
        <dbReference type="HAMAP-Rule" id="MF_01368"/>
    </source>
</evidence>
<evidence type="ECO:0000256" key="1">
    <source>
        <dbReference type="ARBA" id="ARBA00008777"/>
    </source>
</evidence>
<evidence type="ECO:0000256" key="3">
    <source>
        <dbReference type="ARBA" id="ARBA00023274"/>
    </source>
</evidence>
<dbReference type="HAMAP" id="MF_01368">
    <property type="entry name" value="Ribosomal_bL17"/>
    <property type="match status" value="1"/>
</dbReference>
<comment type="similarity">
    <text evidence="1 4 5">Belongs to the bacterial ribosomal protein bL17 family.</text>
</comment>
<dbReference type="InterPro" id="IPR000456">
    <property type="entry name" value="Ribosomal_bL17"/>
</dbReference>
<evidence type="ECO:0000313" key="7">
    <source>
        <dbReference type="Proteomes" id="UP000190027"/>
    </source>
</evidence>
<keyword evidence="3 4" id="KW-0687">Ribonucleoprotein</keyword>
<gene>
    <name evidence="4" type="primary">rplQ</name>
    <name evidence="6" type="ORF">SAMN02745704_00770</name>
</gene>
<keyword evidence="2 4" id="KW-0689">Ribosomal protein</keyword>
<evidence type="ECO:0000256" key="5">
    <source>
        <dbReference type="RuleBase" id="RU000660"/>
    </source>
</evidence>
<dbReference type="GO" id="GO:0003735">
    <property type="term" value="F:structural constituent of ribosome"/>
    <property type="evidence" value="ECO:0007669"/>
    <property type="project" value="InterPro"/>
</dbReference>
<dbReference type="Pfam" id="PF01196">
    <property type="entry name" value="Ribosomal_L17"/>
    <property type="match status" value="1"/>
</dbReference>
<dbReference type="GO" id="GO:0022625">
    <property type="term" value="C:cytosolic large ribosomal subunit"/>
    <property type="evidence" value="ECO:0007669"/>
    <property type="project" value="TreeGrafter"/>
</dbReference>
<dbReference type="InterPro" id="IPR036373">
    <property type="entry name" value="Ribosomal_bL17_sf"/>
</dbReference>
<dbReference type="OrthoDB" id="9809073at2"/>
<name>A0A1T4WBW7_9BACT</name>
<dbReference type="NCBIfam" id="TIGR00059">
    <property type="entry name" value="L17"/>
    <property type="match status" value="1"/>
</dbReference>
<sequence length="130" mass="14955">MRHKKSGRKLNRTNAHRKALMRNMARALLTHERIRTTEAKAKELRKVVDGLVTLALRDDLHSRRQAYKTLNNHQLVQRLFDEIAPRFKEAKGGYTRILKLAMPRRGDCAPMCVIELAREGEAVEEKAAEA</sequence>
<protein>
    <recommendedName>
        <fullName evidence="4">Large ribosomal subunit protein bL17</fullName>
    </recommendedName>
</protein>
<evidence type="ECO:0000313" key="6">
    <source>
        <dbReference type="EMBL" id="SKA74794.1"/>
    </source>
</evidence>
<dbReference type="Gene3D" id="3.90.1030.10">
    <property type="entry name" value="Ribosomal protein L17"/>
    <property type="match status" value="1"/>
</dbReference>
<dbReference type="PANTHER" id="PTHR14413">
    <property type="entry name" value="RIBOSOMAL PROTEIN L17"/>
    <property type="match status" value="1"/>
</dbReference>
<comment type="subunit">
    <text evidence="4">Part of the 50S ribosomal subunit. Contacts protein L32.</text>
</comment>
<dbReference type="FunFam" id="3.90.1030.10:FF:000001">
    <property type="entry name" value="50S ribosomal protein L17"/>
    <property type="match status" value="1"/>
</dbReference>
<dbReference type="SUPFAM" id="SSF64263">
    <property type="entry name" value="Prokaryotic ribosomal protein L17"/>
    <property type="match status" value="1"/>
</dbReference>
<dbReference type="RefSeq" id="WP_078716327.1">
    <property type="nucleotide sequence ID" value="NZ_FUYC01000002.1"/>
</dbReference>
<dbReference type="PANTHER" id="PTHR14413:SF16">
    <property type="entry name" value="LARGE RIBOSOMAL SUBUNIT PROTEIN BL17M"/>
    <property type="match status" value="1"/>
</dbReference>
<dbReference type="EMBL" id="FUYC01000002">
    <property type="protein sequence ID" value="SKA74794.1"/>
    <property type="molecule type" value="Genomic_DNA"/>
</dbReference>
<organism evidence="6 7">
    <name type="scientific">Paucidesulfovibrio gracilis DSM 16080</name>
    <dbReference type="NCBI Taxonomy" id="1121449"/>
    <lineage>
        <taxon>Bacteria</taxon>
        <taxon>Pseudomonadati</taxon>
        <taxon>Thermodesulfobacteriota</taxon>
        <taxon>Desulfovibrionia</taxon>
        <taxon>Desulfovibrionales</taxon>
        <taxon>Desulfovibrionaceae</taxon>
        <taxon>Paucidesulfovibrio</taxon>
    </lineage>
</organism>
<dbReference type="STRING" id="1121449.SAMN02745704_00770"/>
<dbReference type="Proteomes" id="UP000190027">
    <property type="component" value="Unassembled WGS sequence"/>
</dbReference>
<dbReference type="GO" id="GO:0006412">
    <property type="term" value="P:translation"/>
    <property type="evidence" value="ECO:0007669"/>
    <property type="project" value="UniProtKB-UniRule"/>
</dbReference>
<dbReference type="AlphaFoldDB" id="A0A1T4WBW7"/>